<accession>A0A839JV01</accession>
<keyword evidence="14" id="KW-0175">Coiled coil</keyword>
<dbReference type="Proteomes" id="UP000574276">
    <property type="component" value="Unassembled WGS sequence"/>
</dbReference>
<evidence type="ECO:0000256" key="5">
    <source>
        <dbReference type="ARBA" id="ARBA00022553"/>
    </source>
</evidence>
<dbReference type="InterPro" id="IPR004358">
    <property type="entry name" value="Sig_transdc_His_kin-like_C"/>
</dbReference>
<evidence type="ECO:0000256" key="12">
    <source>
        <dbReference type="ARBA" id="ARBA00023012"/>
    </source>
</evidence>
<dbReference type="SUPFAM" id="SSF47384">
    <property type="entry name" value="Homodimeric domain of signal transducing histidine kinase"/>
    <property type="match status" value="1"/>
</dbReference>
<evidence type="ECO:0000313" key="19">
    <source>
        <dbReference type="Proteomes" id="UP000574276"/>
    </source>
</evidence>
<dbReference type="PRINTS" id="PR00344">
    <property type="entry name" value="BCTRLSENSOR"/>
</dbReference>
<evidence type="ECO:0000256" key="8">
    <source>
        <dbReference type="ARBA" id="ARBA00022741"/>
    </source>
</evidence>
<dbReference type="Pfam" id="PF00512">
    <property type="entry name" value="HisKA"/>
    <property type="match status" value="1"/>
</dbReference>
<feature type="domain" description="HAMP" evidence="17">
    <location>
        <begin position="204"/>
        <end position="256"/>
    </location>
</feature>
<evidence type="ECO:0000256" key="15">
    <source>
        <dbReference type="SAM" id="Phobius"/>
    </source>
</evidence>
<comment type="catalytic activity">
    <reaction evidence="1">
        <text>ATP + protein L-histidine = ADP + protein N-phospho-L-histidine.</text>
        <dbReference type="EC" id="2.7.13.3"/>
    </reaction>
</comment>
<dbReference type="Gene3D" id="3.30.565.10">
    <property type="entry name" value="Histidine kinase-like ATPase, C-terminal domain"/>
    <property type="match status" value="1"/>
</dbReference>
<dbReference type="SMART" id="SM00388">
    <property type="entry name" value="HisKA"/>
    <property type="match status" value="1"/>
</dbReference>
<name>A0A839JV01_9FIRM</name>
<comment type="subcellular location">
    <subcellularLocation>
        <location evidence="2">Cell membrane</location>
        <topology evidence="2">Multi-pass membrane protein</topology>
    </subcellularLocation>
</comment>
<dbReference type="SMART" id="SM00387">
    <property type="entry name" value="HATPase_c"/>
    <property type="match status" value="1"/>
</dbReference>
<evidence type="ECO:0000256" key="6">
    <source>
        <dbReference type="ARBA" id="ARBA00022679"/>
    </source>
</evidence>
<dbReference type="PANTHER" id="PTHR45528:SF1">
    <property type="entry name" value="SENSOR HISTIDINE KINASE CPXA"/>
    <property type="match status" value="1"/>
</dbReference>
<dbReference type="PROSITE" id="PS50885">
    <property type="entry name" value="HAMP"/>
    <property type="match status" value="1"/>
</dbReference>
<dbReference type="InterPro" id="IPR005467">
    <property type="entry name" value="His_kinase_dom"/>
</dbReference>
<keyword evidence="10" id="KW-0067">ATP-binding</keyword>
<dbReference type="InterPro" id="IPR036097">
    <property type="entry name" value="HisK_dim/P_sf"/>
</dbReference>
<dbReference type="GO" id="GO:0005524">
    <property type="term" value="F:ATP binding"/>
    <property type="evidence" value="ECO:0007669"/>
    <property type="project" value="UniProtKB-KW"/>
</dbReference>
<keyword evidence="11 15" id="KW-1133">Transmembrane helix</keyword>
<dbReference type="EC" id="2.7.13.3" evidence="3"/>
<evidence type="ECO:0000256" key="10">
    <source>
        <dbReference type="ARBA" id="ARBA00022840"/>
    </source>
</evidence>
<dbReference type="InterPro" id="IPR036890">
    <property type="entry name" value="HATPase_C_sf"/>
</dbReference>
<evidence type="ECO:0000259" key="16">
    <source>
        <dbReference type="PROSITE" id="PS50109"/>
    </source>
</evidence>
<evidence type="ECO:0000256" key="1">
    <source>
        <dbReference type="ARBA" id="ARBA00000085"/>
    </source>
</evidence>
<dbReference type="Pfam" id="PF02518">
    <property type="entry name" value="HATPase_c"/>
    <property type="match status" value="1"/>
</dbReference>
<evidence type="ECO:0000256" key="2">
    <source>
        <dbReference type="ARBA" id="ARBA00004651"/>
    </source>
</evidence>
<feature type="coiled-coil region" evidence="14">
    <location>
        <begin position="244"/>
        <end position="271"/>
    </location>
</feature>
<evidence type="ECO:0000256" key="7">
    <source>
        <dbReference type="ARBA" id="ARBA00022692"/>
    </source>
</evidence>
<dbReference type="CDD" id="cd06225">
    <property type="entry name" value="HAMP"/>
    <property type="match status" value="1"/>
</dbReference>
<dbReference type="PANTHER" id="PTHR45528">
    <property type="entry name" value="SENSOR HISTIDINE KINASE CPXA"/>
    <property type="match status" value="1"/>
</dbReference>
<dbReference type="InterPro" id="IPR003594">
    <property type="entry name" value="HATPase_dom"/>
</dbReference>
<protein>
    <recommendedName>
        <fullName evidence="3">histidine kinase</fullName>
        <ecNumber evidence="3">2.7.13.3</ecNumber>
    </recommendedName>
</protein>
<keyword evidence="9 18" id="KW-0418">Kinase</keyword>
<keyword evidence="8" id="KW-0547">Nucleotide-binding</keyword>
<keyword evidence="13 15" id="KW-0472">Membrane</keyword>
<dbReference type="GO" id="GO:0005886">
    <property type="term" value="C:plasma membrane"/>
    <property type="evidence" value="ECO:0007669"/>
    <property type="project" value="UniProtKB-SubCell"/>
</dbReference>
<dbReference type="InterPro" id="IPR003661">
    <property type="entry name" value="HisK_dim/P_dom"/>
</dbReference>
<evidence type="ECO:0000313" key="18">
    <source>
        <dbReference type="EMBL" id="MBB2181320.1"/>
    </source>
</evidence>
<reference evidence="18 19" key="1">
    <citation type="submission" date="2020-07" db="EMBL/GenBank/DDBJ databases">
        <title>Characterization and genome sequencing of isolate MD1, a novel member within the family Lachnospiraceae.</title>
        <authorList>
            <person name="Rettenmaier R."/>
            <person name="Di Bello L."/>
            <person name="Zinser C."/>
            <person name="Scheitz K."/>
            <person name="Liebl W."/>
            <person name="Zverlov V."/>
        </authorList>
    </citation>
    <scope>NUCLEOTIDE SEQUENCE [LARGE SCALE GENOMIC DNA]</scope>
    <source>
        <strain evidence="18 19">MD1</strain>
    </source>
</reference>
<dbReference type="PROSITE" id="PS50109">
    <property type="entry name" value="HIS_KIN"/>
    <property type="match status" value="1"/>
</dbReference>
<dbReference type="SUPFAM" id="SSF55874">
    <property type="entry name" value="ATPase domain of HSP90 chaperone/DNA topoisomerase II/histidine kinase"/>
    <property type="match status" value="1"/>
</dbReference>
<keyword evidence="7 15" id="KW-0812">Transmembrane</keyword>
<keyword evidence="6" id="KW-0808">Transferase</keyword>
<evidence type="ECO:0000259" key="17">
    <source>
        <dbReference type="PROSITE" id="PS50885"/>
    </source>
</evidence>
<feature type="domain" description="Histidine kinase" evidence="16">
    <location>
        <begin position="271"/>
        <end position="491"/>
    </location>
</feature>
<keyword evidence="19" id="KW-1185">Reference proteome</keyword>
<feature type="transmembrane region" description="Helical" evidence="15">
    <location>
        <begin position="184"/>
        <end position="203"/>
    </location>
</feature>
<evidence type="ECO:0000256" key="14">
    <source>
        <dbReference type="SAM" id="Coils"/>
    </source>
</evidence>
<keyword evidence="5" id="KW-0597">Phosphoprotein</keyword>
<dbReference type="SMART" id="SM00304">
    <property type="entry name" value="HAMP"/>
    <property type="match status" value="1"/>
</dbReference>
<evidence type="ECO:0000256" key="3">
    <source>
        <dbReference type="ARBA" id="ARBA00012438"/>
    </source>
</evidence>
<dbReference type="InterPro" id="IPR003660">
    <property type="entry name" value="HAMP_dom"/>
</dbReference>
<keyword evidence="4" id="KW-1003">Cell membrane</keyword>
<dbReference type="GO" id="GO:0000155">
    <property type="term" value="F:phosphorelay sensor kinase activity"/>
    <property type="evidence" value="ECO:0007669"/>
    <property type="project" value="InterPro"/>
</dbReference>
<comment type="caution">
    <text evidence="18">The sequence shown here is derived from an EMBL/GenBank/DDBJ whole genome shotgun (WGS) entry which is preliminary data.</text>
</comment>
<dbReference type="Gene3D" id="6.10.340.10">
    <property type="match status" value="1"/>
</dbReference>
<dbReference type="Gene3D" id="1.10.287.130">
    <property type="match status" value="1"/>
</dbReference>
<organism evidence="18 19">
    <name type="scientific">Variimorphobacter saccharofermentans</name>
    <dbReference type="NCBI Taxonomy" id="2755051"/>
    <lineage>
        <taxon>Bacteria</taxon>
        <taxon>Bacillati</taxon>
        <taxon>Bacillota</taxon>
        <taxon>Clostridia</taxon>
        <taxon>Lachnospirales</taxon>
        <taxon>Lachnospiraceae</taxon>
        <taxon>Variimorphobacter</taxon>
    </lineage>
</organism>
<sequence>MKLKDRLLMAFIILIAMPVMLLAIAAGTIVRLQMNSIEESYDVETDTLQVITNPIQILNRLTRGYYNEIKLAALKSPEQLEDKEYIEKLNRELMGKYSFVIVRKNDELVYVGNEYKLRLIKDNLQKFGVYNTDIDGGLYTGGKHPFLIKAQDFYFKDGSEGTIFVITDLNTLVPQIKAVATQGVISFIFVLCFTAVILLFWIYRSILRPLNILRVAMNQIKEGDLDFSVQAETEDEIGQLCEDFEEMRVRLKELIDNRLQYEEDIKELISNISHDLKTPLTAIKGYAEGLVDGVAVTPEKQIKYLKTILTKANDMSILVDELAFYAKIDCNTVPYSFANINIHEYFNDCIEDLKFDLEVKNIQILYENDVDPKVEVIADAEQLKRVVNNIIGNAVKYQDKQKGEIRIRIHDIGSFVQIEIEDNGIGISEADIPYVFDRFYRADASRNSKKGGNGLGLSISKKIIEDHDGRIWARSESGVGTTIVFTLRKSTKHNENAEVSNNTERMSKI</sequence>
<dbReference type="SUPFAM" id="SSF158472">
    <property type="entry name" value="HAMP domain-like"/>
    <property type="match status" value="1"/>
</dbReference>
<dbReference type="CDD" id="cd00082">
    <property type="entry name" value="HisKA"/>
    <property type="match status" value="1"/>
</dbReference>
<evidence type="ECO:0000256" key="13">
    <source>
        <dbReference type="ARBA" id="ARBA00023136"/>
    </source>
</evidence>
<dbReference type="EMBL" id="JACEGA010000001">
    <property type="protein sequence ID" value="MBB2181320.1"/>
    <property type="molecule type" value="Genomic_DNA"/>
</dbReference>
<dbReference type="Pfam" id="PF00672">
    <property type="entry name" value="HAMP"/>
    <property type="match status" value="1"/>
</dbReference>
<dbReference type="InterPro" id="IPR050398">
    <property type="entry name" value="HssS/ArlS-like"/>
</dbReference>
<dbReference type="CDD" id="cd00075">
    <property type="entry name" value="HATPase"/>
    <property type="match status" value="1"/>
</dbReference>
<keyword evidence="12" id="KW-0902">Two-component regulatory system</keyword>
<evidence type="ECO:0000256" key="11">
    <source>
        <dbReference type="ARBA" id="ARBA00022989"/>
    </source>
</evidence>
<dbReference type="AlphaFoldDB" id="A0A839JV01"/>
<dbReference type="FunFam" id="3.30.565.10:FF:000006">
    <property type="entry name" value="Sensor histidine kinase WalK"/>
    <property type="match status" value="1"/>
</dbReference>
<evidence type="ECO:0000256" key="9">
    <source>
        <dbReference type="ARBA" id="ARBA00022777"/>
    </source>
</evidence>
<proteinExistence type="predicted"/>
<gene>
    <name evidence="18" type="ORF">H0486_00225</name>
</gene>
<evidence type="ECO:0000256" key="4">
    <source>
        <dbReference type="ARBA" id="ARBA00022475"/>
    </source>
</evidence>
<feature type="transmembrane region" description="Helical" evidence="15">
    <location>
        <begin position="7"/>
        <end position="30"/>
    </location>
</feature>